<dbReference type="AlphaFoldDB" id="A0A2I0AFZ8"/>
<proteinExistence type="predicted"/>
<name>A0A2I0AFZ8_9ASPA</name>
<evidence type="ECO:0000313" key="2">
    <source>
        <dbReference type="Proteomes" id="UP000236161"/>
    </source>
</evidence>
<protein>
    <submittedName>
        <fullName evidence="1">Uncharacterized protein</fullName>
    </submittedName>
</protein>
<dbReference type="Proteomes" id="UP000236161">
    <property type="component" value="Unassembled WGS sequence"/>
</dbReference>
<keyword evidence="2" id="KW-1185">Reference proteome</keyword>
<accession>A0A2I0AFZ8</accession>
<sequence length="52" mass="5928">MVVPVPRSYKAPKVNDYAKLSDPVEYVNDSRTPWQRVTPFQTRTNAVFSAIS</sequence>
<gene>
    <name evidence="1" type="ORF">AXF42_Ash000278</name>
</gene>
<organism evidence="1 2">
    <name type="scientific">Apostasia shenzhenica</name>
    <dbReference type="NCBI Taxonomy" id="1088818"/>
    <lineage>
        <taxon>Eukaryota</taxon>
        <taxon>Viridiplantae</taxon>
        <taxon>Streptophyta</taxon>
        <taxon>Embryophyta</taxon>
        <taxon>Tracheophyta</taxon>
        <taxon>Spermatophyta</taxon>
        <taxon>Magnoliopsida</taxon>
        <taxon>Liliopsida</taxon>
        <taxon>Asparagales</taxon>
        <taxon>Orchidaceae</taxon>
        <taxon>Apostasioideae</taxon>
        <taxon>Apostasia</taxon>
    </lineage>
</organism>
<evidence type="ECO:0000313" key="1">
    <source>
        <dbReference type="EMBL" id="PKA54445.1"/>
    </source>
</evidence>
<dbReference type="EMBL" id="KZ451982">
    <property type="protein sequence ID" value="PKA54445.1"/>
    <property type="molecule type" value="Genomic_DNA"/>
</dbReference>
<reference evidence="1 2" key="1">
    <citation type="journal article" date="2017" name="Nature">
        <title>The Apostasia genome and the evolution of orchids.</title>
        <authorList>
            <person name="Zhang G.Q."/>
            <person name="Liu K.W."/>
            <person name="Li Z."/>
            <person name="Lohaus R."/>
            <person name="Hsiao Y.Y."/>
            <person name="Niu S.C."/>
            <person name="Wang J.Y."/>
            <person name="Lin Y.C."/>
            <person name="Xu Q."/>
            <person name="Chen L.J."/>
            <person name="Yoshida K."/>
            <person name="Fujiwara S."/>
            <person name="Wang Z.W."/>
            <person name="Zhang Y.Q."/>
            <person name="Mitsuda N."/>
            <person name="Wang M."/>
            <person name="Liu G.H."/>
            <person name="Pecoraro L."/>
            <person name="Huang H.X."/>
            <person name="Xiao X.J."/>
            <person name="Lin M."/>
            <person name="Wu X.Y."/>
            <person name="Wu W.L."/>
            <person name="Chen Y.Y."/>
            <person name="Chang S.B."/>
            <person name="Sakamoto S."/>
            <person name="Ohme-Takagi M."/>
            <person name="Yagi M."/>
            <person name="Zeng S.J."/>
            <person name="Shen C.Y."/>
            <person name="Yeh C.M."/>
            <person name="Luo Y.B."/>
            <person name="Tsai W.C."/>
            <person name="Van de Peer Y."/>
            <person name="Liu Z.J."/>
        </authorList>
    </citation>
    <scope>NUCLEOTIDE SEQUENCE [LARGE SCALE GENOMIC DNA]</scope>
    <source>
        <strain evidence="2">cv. Shenzhen</strain>
        <tissue evidence="1">Stem</tissue>
    </source>
</reference>